<evidence type="ECO:0000259" key="7">
    <source>
        <dbReference type="PROSITE" id="PS50109"/>
    </source>
</evidence>
<evidence type="ECO:0000256" key="4">
    <source>
        <dbReference type="ARBA" id="ARBA00022777"/>
    </source>
</evidence>
<keyword evidence="3 6" id="KW-0597">Phosphoprotein</keyword>
<sequence>MIKTFSILVVDDEPRNFDVIEALLGYQGYQLHHAISGKEAIAQLEELRPDLILLDMMMPEMNGIQFCQHIKAIPRWQTIPIIMVTALNEKSDLANCLNAGADDFVSKPINSIELRARVHSMLRIKQQYDDIQGLSALRAETVAVLERTLNELRGNLASRLSHEINTPLNGIVCTIELLKSDFQNMEVAEVQEILGWADESAQRLEKLTKKLLIYLDLEVSAHRQKSFQSAHTKFSSTTIATNLNSYISRLNRSNDLCLELEEAEIPLSEKDILIVLLELLDNAVKFSDIGTKIIVRSQVIGENLLLSVQNSGVGMTEKQIQLVGAFMQFNRENYEQQGTGLGLRIVKKIVELAGGQFAIASIPNQDISINLTLPIIAIA</sequence>
<feature type="modified residue" description="4-aspartylphosphate" evidence="6">
    <location>
        <position position="55"/>
    </location>
</feature>
<dbReference type="PRINTS" id="PR00344">
    <property type="entry name" value="BCTRLSENSOR"/>
</dbReference>
<keyword evidence="4 9" id="KW-0808">Transferase</keyword>
<comment type="caution">
    <text evidence="9">The sequence shown here is derived from an EMBL/GenBank/DDBJ whole genome shotgun (WGS) entry which is preliminary data.</text>
</comment>
<dbReference type="Proteomes" id="UP000642094">
    <property type="component" value="Unassembled WGS sequence"/>
</dbReference>
<dbReference type="PANTHER" id="PTHR43547:SF2">
    <property type="entry name" value="HYBRID SIGNAL TRANSDUCTION HISTIDINE KINASE C"/>
    <property type="match status" value="1"/>
</dbReference>
<proteinExistence type="predicted"/>
<dbReference type="EMBL" id="JACJQB010000002">
    <property type="protein sequence ID" value="MBD2187018.1"/>
    <property type="molecule type" value="Genomic_DNA"/>
</dbReference>
<keyword evidence="5" id="KW-0902">Two-component regulatory system</keyword>
<dbReference type="CDD" id="cd00082">
    <property type="entry name" value="HisKA"/>
    <property type="match status" value="1"/>
</dbReference>
<dbReference type="CDD" id="cd00075">
    <property type="entry name" value="HATPase"/>
    <property type="match status" value="1"/>
</dbReference>
<dbReference type="Gene3D" id="3.40.50.2300">
    <property type="match status" value="1"/>
</dbReference>
<evidence type="ECO:0000259" key="8">
    <source>
        <dbReference type="PROSITE" id="PS50110"/>
    </source>
</evidence>
<dbReference type="InterPro" id="IPR011006">
    <property type="entry name" value="CheY-like_superfamily"/>
</dbReference>
<accession>A0ABR7ZUE4</accession>
<dbReference type="SMART" id="SM00388">
    <property type="entry name" value="HisKA"/>
    <property type="match status" value="1"/>
</dbReference>
<comment type="catalytic activity">
    <reaction evidence="1">
        <text>ATP + protein L-histidine = ADP + protein N-phospho-L-histidine.</text>
        <dbReference type="EC" id="2.7.13.3"/>
    </reaction>
</comment>
<dbReference type="GO" id="GO:0016301">
    <property type="term" value="F:kinase activity"/>
    <property type="evidence" value="ECO:0007669"/>
    <property type="project" value="UniProtKB-KW"/>
</dbReference>
<evidence type="ECO:0000256" key="2">
    <source>
        <dbReference type="ARBA" id="ARBA00012438"/>
    </source>
</evidence>
<protein>
    <recommendedName>
        <fullName evidence="2">histidine kinase</fullName>
        <ecNumber evidence="2">2.7.13.3</ecNumber>
    </recommendedName>
</protein>
<dbReference type="Pfam" id="PF02518">
    <property type="entry name" value="HATPase_c"/>
    <property type="match status" value="1"/>
</dbReference>
<feature type="domain" description="Histidine kinase" evidence="7">
    <location>
        <begin position="159"/>
        <end position="377"/>
    </location>
</feature>
<dbReference type="Gene3D" id="3.30.565.10">
    <property type="entry name" value="Histidine kinase-like ATPase, C-terminal domain"/>
    <property type="match status" value="1"/>
</dbReference>
<dbReference type="Pfam" id="PF00072">
    <property type="entry name" value="Response_reg"/>
    <property type="match status" value="1"/>
</dbReference>
<keyword evidence="4 9" id="KW-0418">Kinase</keyword>
<dbReference type="InterPro" id="IPR005467">
    <property type="entry name" value="His_kinase_dom"/>
</dbReference>
<dbReference type="SMART" id="SM00387">
    <property type="entry name" value="HATPase_c"/>
    <property type="match status" value="1"/>
</dbReference>
<dbReference type="SMART" id="SM00448">
    <property type="entry name" value="REC"/>
    <property type="match status" value="1"/>
</dbReference>
<organism evidence="9 10">
    <name type="scientific">Pseudanabaena mucicola FACHB-723</name>
    <dbReference type="NCBI Taxonomy" id="2692860"/>
    <lineage>
        <taxon>Bacteria</taxon>
        <taxon>Bacillati</taxon>
        <taxon>Cyanobacteriota</taxon>
        <taxon>Cyanophyceae</taxon>
        <taxon>Pseudanabaenales</taxon>
        <taxon>Pseudanabaenaceae</taxon>
        <taxon>Pseudanabaena</taxon>
    </lineage>
</organism>
<evidence type="ECO:0000256" key="5">
    <source>
        <dbReference type="ARBA" id="ARBA00023012"/>
    </source>
</evidence>
<dbReference type="RefSeq" id="WP_190401893.1">
    <property type="nucleotide sequence ID" value="NZ_JACJQB010000002.1"/>
</dbReference>
<evidence type="ECO:0000256" key="1">
    <source>
        <dbReference type="ARBA" id="ARBA00000085"/>
    </source>
</evidence>
<evidence type="ECO:0000313" key="9">
    <source>
        <dbReference type="EMBL" id="MBD2187018.1"/>
    </source>
</evidence>
<evidence type="ECO:0000313" key="10">
    <source>
        <dbReference type="Proteomes" id="UP000642094"/>
    </source>
</evidence>
<dbReference type="InterPro" id="IPR003661">
    <property type="entry name" value="HisK_dim/P_dom"/>
</dbReference>
<dbReference type="EC" id="2.7.13.3" evidence="2"/>
<dbReference type="SUPFAM" id="SSF47384">
    <property type="entry name" value="Homodimeric domain of signal transducing histidine kinase"/>
    <property type="match status" value="1"/>
</dbReference>
<dbReference type="SUPFAM" id="SSF55874">
    <property type="entry name" value="ATPase domain of HSP90 chaperone/DNA topoisomerase II/histidine kinase"/>
    <property type="match status" value="1"/>
</dbReference>
<dbReference type="PROSITE" id="PS50109">
    <property type="entry name" value="HIS_KIN"/>
    <property type="match status" value="1"/>
</dbReference>
<dbReference type="InterPro" id="IPR036890">
    <property type="entry name" value="HATPase_C_sf"/>
</dbReference>
<feature type="domain" description="Response regulatory" evidence="8">
    <location>
        <begin position="6"/>
        <end position="122"/>
    </location>
</feature>
<dbReference type="PROSITE" id="PS50110">
    <property type="entry name" value="RESPONSE_REGULATORY"/>
    <property type="match status" value="1"/>
</dbReference>
<reference evidence="9 10" key="1">
    <citation type="journal article" date="2020" name="ISME J.">
        <title>Comparative genomics reveals insights into cyanobacterial evolution and habitat adaptation.</title>
        <authorList>
            <person name="Chen M.Y."/>
            <person name="Teng W.K."/>
            <person name="Zhao L."/>
            <person name="Hu C.X."/>
            <person name="Zhou Y.K."/>
            <person name="Han B.P."/>
            <person name="Song L.R."/>
            <person name="Shu W.S."/>
        </authorList>
    </citation>
    <scope>NUCLEOTIDE SEQUENCE [LARGE SCALE GENOMIC DNA]</scope>
    <source>
        <strain evidence="9 10">FACHB-723</strain>
    </source>
</reference>
<dbReference type="InterPro" id="IPR001789">
    <property type="entry name" value="Sig_transdc_resp-reg_receiver"/>
</dbReference>
<gene>
    <name evidence="9" type="ORF">H6F41_02530</name>
</gene>
<name>A0ABR7ZUE4_9CYAN</name>
<dbReference type="InterPro" id="IPR003594">
    <property type="entry name" value="HATPase_dom"/>
</dbReference>
<dbReference type="InterPro" id="IPR004358">
    <property type="entry name" value="Sig_transdc_His_kin-like_C"/>
</dbReference>
<keyword evidence="10" id="KW-1185">Reference proteome</keyword>
<dbReference type="Pfam" id="PF00512">
    <property type="entry name" value="HisKA"/>
    <property type="match status" value="1"/>
</dbReference>
<dbReference type="SUPFAM" id="SSF52172">
    <property type="entry name" value="CheY-like"/>
    <property type="match status" value="1"/>
</dbReference>
<dbReference type="InterPro" id="IPR036097">
    <property type="entry name" value="HisK_dim/P_sf"/>
</dbReference>
<evidence type="ECO:0000256" key="3">
    <source>
        <dbReference type="ARBA" id="ARBA00022553"/>
    </source>
</evidence>
<dbReference type="Gene3D" id="1.10.287.130">
    <property type="match status" value="1"/>
</dbReference>
<dbReference type="PANTHER" id="PTHR43547">
    <property type="entry name" value="TWO-COMPONENT HISTIDINE KINASE"/>
    <property type="match status" value="1"/>
</dbReference>
<evidence type="ECO:0000256" key="6">
    <source>
        <dbReference type="PROSITE-ProRule" id="PRU00169"/>
    </source>
</evidence>